<sequence>MPAYNSMFNTDPNIPRVIGNFPLLPLRTKTRGPAYTLPFPDPPLPANESPDPDDQSYDILDEVLSLFRANTFFRNFEIQGPADRILIYGILFVSECLGKIKPSYGVREAQKEVFNTALDLQFAIPGDPAFPLNQIYEPPADRQEAEHLKQYLAQVRQELAGRLLARVYEEGGDGKPSKWWLSFTKRKFMGKQL</sequence>
<evidence type="ECO:0000256" key="4">
    <source>
        <dbReference type="ARBA" id="ARBA00023203"/>
    </source>
</evidence>
<evidence type="ECO:0000256" key="6">
    <source>
        <dbReference type="PIRNR" id="PIRNR016315"/>
    </source>
</evidence>
<evidence type="ECO:0000256" key="7">
    <source>
        <dbReference type="SAM" id="MobiDB-lite"/>
    </source>
</evidence>
<proteinExistence type="inferred from homology"/>
<dbReference type="Gene3D" id="1.10.1760.10">
    <property type="entry name" value="Actin-related protein 2/3 complex subunit 3"/>
    <property type="match status" value="1"/>
</dbReference>
<keyword evidence="9" id="KW-1185">Reference proteome</keyword>
<comment type="subcellular location">
    <subcellularLocation>
        <location evidence="1 6">Cytoplasm</location>
        <location evidence="1 6">Cytoskeleton</location>
    </subcellularLocation>
</comment>
<gene>
    <name evidence="8" type="ORF">B0I36DRAFT_13265</name>
</gene>
<dbReference type="FunFam" id="1.10.1760.10:FF:000002">
    <property type="entry name" value="Actin-related protein 2/3 complex subunit 3"/>
    <property type="match status" value="1"/>
</dbReference>
<comment type="function">
    <text evidence="6">Functions as component of the Arp2/3 complex which is involved in regulation of actin polymerization and together with an activating nucleation-promoting factor (NPF) mediates the formation of branched actin networks.</text>
</comment>
<comment type="subunit">
    <text evidence="6">Component of the Arp2/3 complex.</text>
</comment>
<comment type="caution">
    <text evidence="8">The sequence shown here is derived from an EMBL/GenBank/DDBJ whole genome shotgun (WGS) entry which is preliminary data.</text>
</comment>
<organism evidence="8 9">
    <name type="scientific">Microdochium trichocladiopsis</name>
    <dbReference type="NCBI Taxonomy" id="1682393"/>
    <lineage>
        <taxon>Eukaryota</taxon>
        <taxon>Fungi</taxon>
        <taxon>Dikarya</taxon>
        <taxon>Ascomycota</taxon>
        <taxon>Pezizomycotina</taxon>
        <taxon>Sordariomycetes</taxon>
        <taxon>Xylariomycetidae</taxon>
        <taxon>Xylariales</taxon>
        <taxon>Microdochiaceae</taxon>
        <taxon>Microdochium</taxon>
    </lineage>
</organism>
<dbReference type="OrthoDB" id="200404at2759"/>
<dbReference type="PIRSF" id="PIRSF016315">
    <property type="entry name" value="ARP2/3_P21-Arc"/>
    <property type="match status" value="1"/>
</dbReference>
<dbReference type="Proteomes" id="UP000756346">
    <property type="component" value="Unassembled WGS sequence"/>
</dbReference>
<dbReference type="AlphaFoldDB" id="A0A9P9BZZ9"/>
<feature type="region of interest" description="Disordered" evidence="7">
    <location>
        <begin position="35"/>
        <end position="55"/>
    </location>
</feature>
<name>A0A9P9BZZ9_9PEZI</name>
<dbReference type="SUPFAM" id="SSF69060">
    <property type="entry name" value="Arp2/3 complex 21 kDa subunit ARPC3"/>
    <property type="match status" value="1"/>
</dbReference>
<keyword evidence="3 6" id="KW-0963">Cytoplasm</keyword>
<evidence type="ECO:0000256" key="3">
    <source>
        <dbReference type="ARBA" id="ARBA00022490"/>
    </source>
</evidence>
<dbReference type="GO" id="GO:0003779">
    <property type="term" value="F:actin binding"/>
    <property type="evidence" value="ECO:0007669"/>
    <property type="project" value="UniProtKB-KW"/>
</dbReference>
<dbReference type="InterPro" id="IPR036753">
    <property type="entry name" value="ARPC3_sf"/>
</dbReference>
<evidence type="ECO:0000256" key="1">
    <source>
        <dbReference type="ARBA" id="ARBA00004245"/>
    </source>
</evidence>
<dbReference type="InterPro" id="IPR007204">
    <property type="entry name" value="ARPC3"/>
</dbReference>
<evidence type="ECO:0000313" key="9">
    <source>
        <dbReference type="Proteomes" id="UP000756346"/>
    </source>
</evidence>
<evidence type="ECO:0000256" key="2">
    <source>
        <dbReference type="ARBA" id="ARBA00010856"/>
    </source>
</evidence>
<dbReference type="PANTHER" id="PTHR12391">
    <property type="entry name" value="ARP2/3 COMPLEX 21 KD SUBUNIT"/>
    <property type="match status" value="1"/>
</dbReference>
<evidence type="ECO:0000313" key="8">
    <source>
        <dbReference type="EMBL" id="KAH7040634.1"/>
    </source>
</evidence>
<dbReference type="EMBL" id="JAGTJQ010000001">
    <property type="protein sequence ID" value="KAH7040634.1"/>
    <property type="molecule type" value="Genomic_DNA"/>
</dbReference>
<keyword evidence="5 6" id="KW-0206">Cytoskeleton</keyword>
<dbReference type="GeneID" id="70177779"/>
<protein>
    <recommendedName>
        <fullName evidence="6">Actin-related protein 2/3 complex subunit 3</fullName>
    </recommendedName>
</protein>
<accession>A0A9P9BZZ9</accession>
<dbReference type="GO" id="GO:0030833">
    <property type="term" value="P:regulation of actin filament polymerization"/>
    <property type="evidence" value="ECO:0007669"/>
    <property type="project" value="InterPro"/>
</dbReference>
<evidence type="ECO:0000256" key="5">
    <source>
        <dbReference type="ARBA" id="ARBA00023212"/>
    </source>
</evidence>
<dbReference type="GO" id="GO:0005885">
    <property type="term" value="C:Arp2/3 protein complex"/>
    <property type="evidence" value="ECO:0007669"/>
    <property type="project" value="UniProtKB-UniRule"/>
</dbReference>
<comment type="similarity">
    <text evidence="2 6">Belongs to the ARPC3 family.</text>
</comment>
<dbReference type="GO" id="GO:0034314">
    <property type="term" value="P:Arp2/3 complex-mediated actin nucleation"/>
    <property type="evidence" value="ECO:0007669"/>
    <property type="project" value="UniProtKB-UniRule"/>
</dbReference>
<keyword evidence="4 6" id="KW-0009">Actin-binding</keyword>
<dbReference type="Pfam" id="PF04062">
    <property type="entry name" value="P21-Arc"/>
    <property type="match status" value="1"/>
</dbReference>
<reference evidence="8" key="1">
    <citation type="journal article" date="2021" name="Nat. Commun.">
        <title>Genetic determinants of endophytism in the Arabidopsis root mycobiome.</title>
        <authorList>
            <person name="Mesny F."/>
            <person name="Miyauchi S."/>
            <person name="Thiergart T."/>
            <person name="Pickel B."/>
            <person name="Atanasova L."/>
            <person name="Karlsson M."/>
            <person name="Huettel B."/>
            <person name="Barry K.W."/>
            <person name="Haridas S."/>
            <person name="Chen C."/>
            <person name="Bauer D."/>
            <person name="Andreopoulos W."/>
            <person name="Pangilinan J."/>
            <person name="LaButti K."/>
            <person name="Riley R."/>
            <person name="Lipzen A."/>
            <person name="Clum A."/>
            <person name="Drula E."/>
            <person name="Henrissat B."/>
            <person name="Kohler A."/>
            <person name="Grigoriev I.V."/>
            <person name="Martin F.M."/>
            <person name="Hacquard S."/>
        </authorList>
    </citation>
    <scope>NUCLEOTIDE SEQUENCE</scope>
    <source>
        <strain evidence="8">MPI-CAGE-CH-0230</strain>
    </source>
</reference>
<dbReference type="RefSeq" id="XP_046018689.1">
    <property type="nucleotide sequence ID" value="XM_046148233.1"/>
</dbReference>